<dbReference type="EMBL" id="NJBO01000013">
    <property type="protein sequence ID" value="TKJ41415.1"/>
    <property type="molecule type" value="Genomic_DNA"/>
</dbReference>
<sequence>MRGLIFILSALVSASNYHPSTLLVPPYRHTLGYNRANRFYLSLYLGGSFHFQDPQGLAGIKLRMYDDTITKRDDDELTLFAVHSGAGEIIYNVEFKRLERYGEKGSGVGQFNQPMGIAATRDGDVYVADVGNNRVVHLRYAEDGSIAWLQTIGSGYNHPTDVAVDSKGAIYVADEGNNRVVVFNPDGSVRSVWKRDLFKPRALAVIDRDAPANDNKDNFVVVIDSRQKRISMFDPYGDLKVRVTHKEMGYEDVRFAYVAIDRSGSIYVTDMHNHQIHKFDRHLHYIISIGREGSDDYEFYSPRGIVINPPTGQVFIAEAEGGQYYWIGADGFIAGCYPNPFDADQGTTISIYLTETATISVEIYDEDGFLVRKLSPRHKYPIGEALIVWDGRDERGERVKAGRYTVKAELKPANISKRYFKKELQTTVRCTE</sequence>
<dbReference type="CDD" id="cd05819">
    <property type="entry name" value="NHL"/>
    <property type="match status" value="1"/>
</dbReference>
<dbReference type="PANTHER" id="PTHR24104:SF25">
    <property type="entry name" value="PROTEIN LIN-41"/>
    <property type="match status" value="1"/>
</dbReference>
<evidence type="ECO:0000256" key="2">
    <source>
        <dbReference type="PROSITE-ProRule" id="PRU00504"/>
    </source>
</evidence>
<dbReference type="SUPFAM" id="SSF63829">
    <property type="entry name" value="Calcium-dependent phosphotriesterase"/>
    <property type="match status" value="1"/>
</dbReference>
<name>A0A532V2K4_UNCT6</name>
<dbReference type="InterPro" id="IPR025965">
    <property type="entry name" value="FlgD/Vpr_Ig-like"/>
</dbReference>
<feature type="repeat" description="NHL" evidence="2">
    <location>
        <begin position="98"/>
        <end position="141"/>
    </location>
</feature>
<dbReference type="InterPro" id="IPR050952">
    <property type="entry name" value="TRIM-NHL_E3_ligases"/>
</dbReference>
<dbReference type="Gene3D" id="2.60.40.4070">
    <property type="match status" value="1"/>
</dbReference>
<organism evidence="4 5">
    <name type="scientific">candidate division TA06 bacterium B3_TA06</name>
    <dbReference type="NCBI Taxonomy" id="2012487"/>
    <lineage>
        <taxon>Bacteria</taxon>
        <taxon>Bacteria division TA06</taxon>
    </lineage>
</organism>
<dbReference type="Proteomes" id="UP000317778">
    <property type="component" value="Unassembled WGS sequence"/>
</dbReference>
<dbReference type="PANTHER" id="PTHR24104">
    <property type="entry name" value="E3 UBIQUITIN-PROTEIN LIGASE NHLRC1-RELATED"/>
    <property type="match status" value="1"/>
</dbReference>
<dbReference type="InterPro" id="IPR011042">
    <property type="entry name" value="6-blade_b-propeller_TolB-like"/>
</dbReference>
<evidence type="ECO:0000256" key="1">
    <source>
        <dbReference type="ARBA" id="ARBA00022737"/>
    </source>
</evidence>
<dbReference type="GO" id="GO:0008270">
    <property type="term" value="F:zinc ion binding"/>
    <property type="evidence" value="ECO:0007669"/>
    <property type="project" value="UniProtKB-KW"/>
</dbReference>
<keyword evidence="1" id="KW-0677">Repeat</keyword>
<reference evidence="4 5" key="1">
    <citation type="submission" date="2017-06" db="EMBL/GenBank/DDBJ databases">
        <title>Novel microbial phyla capable of carbon fixation and sulfur reduction in deep-sea sediments.</title>
        <authorList>
            <person name="Huang J."/>
            <person name="Baker B."/>
            <person name="Wang Y."/>
        </authorList>
    </citation>
    <scope>NUCLEOTIDE SEQUENCE [LARGE SCALE GENOMIC DNA]</scope>
    <source>
        <strain evidence="4">B3_TA06</strain>
    </source>
</reference>
<protein>
    <recommendedName>
        <fullName evidence="3">FlgD/Vpr Ig-like domain-containing protein</fullName>
    </recommendedName>
</protein>
<dbReference type="AlphaFoldDB" id="A0A532V2K4"/>
<evidence type="ECO:0000313" key="4">
    <source>
        <dbReference type="EMBL" id="TKJ41415.1"/>
    </source>
</evidence>
<comment type="caution">
    <text evidence="4">The sequence shown here is derived from an EMBL/GenBank/DDBJ whole genome shotgun (WGS) entry which is preliminary data.</text>
</comment>
<feature type="domain" description="FlgD/Vpr Ig-like" evidence="3">
    <location>
        <begin position="343"/>
        <end position="409"/>
    </location>
</feature>
<evidence type="ECO:0000313" key="5">
    <source>
        <dbReference type="Proteomes" id="UP000317778"/>
    </source>
</evidence>
<proteinExistence type="predicted"/>
<dbReference type="Pfam" id="PF01436">
    <property type="entry name" value="NHL"/>
    <property type="match status" value="2"/>
</dbReference>
<dbReference type="PROSITE" id="PS51125">
    <property type="entry name" value="NHL"/>
    <property type="match status" value="3"/>
</dbReference>
<feature type="repeat" description="NHL" evidence="2">
    <location>
        <begin position="157"/>
        <end position="186"/>
    </location>
</feature>
<accession>A0A532V2K4</accession>
<dbReference type="Pfam" id="PF13860">
    <property type="entry name" value="FlgD_ig"/>
    <property type="match status" value="1"/>
</dbReference>
<dbReference type="Gene3D" id="2.120.10.30">
    <property type="entry name" value="TolB, C-terminal domain"/>
    <property type="match status" value="1"/>
</dbReference>
<evidence type="ECO:0000259" key="3">
    <source>
        <dbReference type="Pfam" id="PF13860"/>
    </source>
</evidence>
<gene>
    <name evidence="4" type="ORF">CEE36_08150</name>
</gene>
<feature type="repeat" description="NHL" evidence="2">
    <location>
        <begin position="258"/>
        <end position="282"/>
    </location>
</feature>
<dbReference type="InterPro" id="IPR001258">
    <property type="entry name" value="NHL_repeat"/>
</dbReference>